<feature type="transmembrane region" description="Helical" evidence="2">
    <location>
        <begin position="312"/>
        <end position="332"/>
    </location>
</feature>
<accession>A0A8J6C0Z3</accession>
<feature type="transmembrane region" description="Helical" evidence="2">
    <location>
        <begin position="457"/>
        <end position="479"/>
    </location>
</feature>
<keyword evidence="2" id="KW-0812">Transmembrane</keyword>
<reference evidence="3" key="1">
    <citation type="submission" date="2021-05" db="EMBL/GenBank/DDBJ databases">
        <title>The genome of the haptophyte Pavlova lutheri (Diacronema luteri, Pavlovales) - a model for lipid biosynthesis in eukaryotic algae.</title>
        <authorList>
            <person name="Hulatt C.J."/>
            <person name="Posewitz M.C."/>
        </authorList>
    </citation>
    <scope>NUCLEOTIDE SEQUENCE</scope>
    <source>
        <strain evidence="3">NIVA-4/92</strain>
    </source>
</reference>
<dbReference type="EMBL" id="JAGTXO010000083">
    <property type="protein sequence ID" value="KAG8457104.1"/>
    <property type="molecule type" value="Genomic_DNA"/>
</dbReference>
<gene>
    <name evidence="3" type="ORF">KFE25_009864</name>
</gene>
<keyword evidence="2" id="KW-1133">Transmembrane helix</keyword>
<name>A0A8J6C0Z3_DIALT</name>
<keyword evidence="4" id="KW-1185">Reference proteome</keyword>
<dbReference type="Proteomes" id="UP000751190">
    <property type="component" value="Unassembled WGS sequence"/>
</dbReference>
<evidence type="ECO:0000313" key="4">
    <source>
        <dbReference type="Proteomes" id="UP000751190"/>
    </source>
</evidence>
<sequence length="798" mass="83295">MAALPATRDLASALRVPVAGRGGGAHRLQLGVEHAIDARFVTRLLRATYHEVVLATVGARAADRGSGTGASALAGVDSSPRARRRLKSWPPPAAAGGWRSWLALPGASAPVAPSSQCSYDRGLRGRVLGATRLPADRPSCDGARLPSARGSAGAPRPPSPPPLAAPAGMAGAVEAPAPAVALRASGERCSADAPPASDVALSPRAEASRWLSGRRARATSRQSTLRRSQLLAPLARVAADRLRSALRAAHSHSGRITLSALVIGCALLCVAVALLVGEAFRASLDSRERGTPGGVVDLRAELQRGDFLRANALLLLLYTLALEMVSAALHPIDTAHDRRVARWVGLVLLGIIAFNQTLHAFILGAILRTAAVRPALINAPMHAMLLAGTASANAGVALAGVTLVRALCRRRLGAHALVRGVRRACTITLVGNVLPFCVATWAFAVRPRVFGLELTPWAPPLVAPAAIVGGALLLALLLATAGAHRRVQALLGRLVSSVGEEAALAALIGFGSAHEREPDQLVDEAVQLLAPVELSGAELERLAYLLAGADGAPTPRHHARFGAGDAAAGGILGVGGKGLDRISGAWPSFERKKPRDAGARRAPLSCGHVRPLPLSRESSALTLAEHARAGSHGQQIDAYVVQSTADPPEQRARALDVWARAFATREGRPPLVYLDVACADPGLEPHELLAHTPCYLALSASLLVLAGPSLTDQLWCVAQLFAWRAMGGTLERVAVVPLGGAARAYDETVAAFDAFHVMYAASDERMVRRRIVRMIELANVATVNEVIHSYAAAVVRPP</sequence>
<organism evidence="3 4">
    <name type="scientific">Diacronema lutheri</name>
    <name type="common">Unicellular marine alga</name>
    <name type="synonym">Monochrysis lutheri</name>
    <dbReference type="NCBI Taxonomy" id="2081491"/>
    <lineage>
        <taxon>Eukaryota</taxon>
        <taxon>Haptista</taxon>
        <taxon>Haptophyta</taxon>
        <taxon>Pavlovophyceae</taxon>
        <taxon>Pavlovales</taxon>
        <taxon>Pavlovaceae</taxon>
        <taxon>Diacronema</taxon>
    </lineage>
</organism>
<protein>
    <submittedName>
        <fullName evidence="3">Uncharacterized protein</fullName>
    </submittedName>
</protein>
<feature type="transmembrane region" description="Helical" evidence="2">
    <location>
        <begin position="379"/>
        <end position="404"/>
    </location>
</feature>
<feature type="transmembrane region" description="Helical" evidence="2">
    <location>
        <begin position="424"/>
        <end position="445"/>
    </location>
</feature>
<evidence type="ECO:0000256" key="1">
    <source>
        <dbReference type="SAM" id="MobiDB-lite"/>
    </source>
</evidence>
<feature type="transmembrane region" description="Helical" evidence="2">
    <location>
        <begin position="256"/>
        <end position="276"/>
    </location>
</feature>
<feature type="transmembrane region" description="Helical" evidence="2">
    <location>
        <begin position="344"/>
        <end position="367"/>
    </location>
</feature>
<comment type="caution">
    <text evidence="3">The sequence shown here is derived from an EMBL/GenBank/DDBJ whole genome shotgun (WGS) entry which is preliminary data.</text>
</comment>
<feature type="region of interest" description="Disordered" evidence="1">
    <location>
        <begin position="132"/>
        <end position="169"/>
    </location>
</feature>
<proteinExistence type="predicted"/>
<evidence type="ECO:0000313" key="3">
    <source>
        <dbReference type="EMBL" id="KAG8457104.1"/>
    </source>
</evidence>
<dbReference type="AlphaFoldDB" id="A0A8J6C0Z3"/>
<feature type="compositionally biased region" description="Pro residues" evidence="1">
    <location>
        <begin position="155"/>
        <end position="164"/>
    </location>
</feature>
<evidence type="ECO:0000256" key="2">
    <source>
        <dbReference type="SAM" id="Phobius"/>
    </source>
</evidence>
<keyword evidence="2" id="KW-0472">Membrane</keyword>